<evidence type="ECO:0000313" key="2">
    <source>
        <dbReference type="Proteomes" id="UP001642484"/>
    </source>
</evidence>
<organism evidence="1 2">
    <name type="scientific">Durusdinium trenchii</name>
    <dbReference type="NCBI Taxonomy" id="1381693"/>
    <lineage>
        <taxon>Eukaryota</taxon>
        <taxon>Sar</taxon>
        <taxon>Alveolata</taxon>
        <taxon>Dinophyceae</taxon>
        <taxon>Suessiales</taxon>
        <taxon>Symbiodiniaceae</taxon>
        <taxon>Durusdinium</taxon>
    </lineage>
</organism>
<keyword evidence="2" id="KW-1185">Reference proteome</keyword>
<evidence type="ECO:0000313" key="1">
    <source>
        <dbReference type="EMBL" id="CAK8993056.1"/>
    </source>
</evidence>
<accession>A0ABP0HS68</accession>
<sequence>MPLIQRIESFTAFASSHACVFPHLARFGHSSLSVQAHSLSFDSSVCSSDNSPSFKVLQKVRDEKQGKNVGIPGSPFVKAYHRNSQCFHAALLRVPLAQTCDVFFNNVSTLR</sequence>
<dbReference type="Proteomes" id="UP001642484">
    <property type="component" value="Unassembled WGS sequence"/>
</dbReference>
<name>A0ABP0HS68_9DINO</name>
<dbReference type="EMBL" id="CAXAMN010001181">
    <property type="protein sequence ID" value="CAK8993056.1"/>
    <property type="molecule type" value="Genomic_DNA"/>
</dbReference>
<protein>
    <submittedName>
        <fullName evidence="1">Uncharacterized protein</fullName>
    </submittedName>
</protein>
<comment type="caution">
    <text evidence="1">The sequence shown here is derived from an EMBL/GenBank/DDBJ whole genome shotgun (WGS) entry which is preliminary data.</text>
</comment>
<reference evidence="1 2" key="1">
    <citation type="submission" date="2024-02" db="EMBL/GenBank/DDBJ databases">
        <authorList>
            <person name="Chen Y."/>
            <person name="Shah S."/>
            <person name="Dougan E. K."/>
            <person name="Thang M."/>
            <person name="Chan C."/>
        </authorList>
    </citation>
    <scope>NUCLEOTIDE SEQUENCE [LARGE SCALE GENOMIC DNA]</scope>
</reference>
<gene>
    <name evidence="1" type="ORF">CCMP2556_LOCUS3105</name>
</gene>
<proteinExistence type="predicted"/>